<sequence>MARASAELAAVQAPFWTPRGIDHLVLAVRDLDAGAETWARMGFTLTPRAEHPWGTANRLVQFPGSFLEILSVAAPEKIAAARGANFSFGAFNRDFLKRREGMSMLVLESQDTDGDIENFRAHGLTTYRRFDFARTAITPDGEPRDVAFSLAFTGPRAERDAGFFTCRQIHPENFWNPDYQAHANSATGLAEVVLVARDPADHHAFLSAFTGEREIHATGRGLSIATPRGVVSCLTPVAFRHWYGAENLPADPDALMFGAIVIKVDRFGDAAAQLIAGGFDVADRLGALVVPAAAAHGIAVAFREA</sequence>
<feature type="domain" description="Glyoxalase-like" evidence="1">
    <location>
        <begin position="21"/>
        <end position="207"/>
    </location>
</feature>
<dbReference type="Gene3D" id="3.10.180.10">
    <property type="entry name" value="2,3-Dihydroxybiphenyl 1,2-Dioxygenase, domain 1"/>
    <property type="match status" value="1"/>
</dbReference>
<dbReference type="InterPro" id="IPR029068">
    <property type="entry name" value="Glyas_Bleomycin-R_OHBP_Dase"/>
</dbReference>
<organism evidence="2">
    <name type="scientific">Methyloraptor flagellatus</name>
    <dbReference type="NCBI Taxonomy" id="3162530"/>
    <lineage>
        <taxon>Bacteria</taxon>
        <taxon>Pseudomonadati</taxon>
        <taxon>Pseudomonadota</taxon>
        <taxon>Alphaproteobacteria</taxon>
        <taxon>Hyphomicrobiales</taxon>
        <taxon>Ancalomicrobiaceae</taxon>
        <taxon>Methyloraptor</taxon>
    </lineage>
</organism>
<dbReference type="EMBL" id="CP158568">
    <property type="protein sequence ID" value="XBY46236.1"/>
    <property type="molecule type" value="Genomic_DNA"/>
</dbReference>
<dbReference type="PANTHER" id="PTHR40265:SF1">
    <property type="entry name" value="GLYOXALASE-LIKE DOMAIN-CONTAINING PROTEIN"/>
    <property type="match status" value="1"/>
</dbReference>
<dbReference type="InterPro" id="IPR025870">
    <property type="entry name" value="Glyoxalase-like_dom"/>
</dbReference>
<dbReference type="KEGG" id="mflg:ABS361_08445"/>
<evidence type="ECO:0000259" key="1">
    <source>
        <dbReference type="Pfam" id="PF13468"/>
    </source>
</evidence>
<dbReference type="PANTHER" id="PTHR40265">
    <property type="entry name" value="BLL2707 PROTEIN"/>
    <property type="match status" value="1"/>
</dbReference>
<reference evidence="2" key="1">
    <citation type="submission" date="2024-06" db="EMBL/GenBank/DDBJ databases">
        <title>Methylostella associata gen. nov., sp. nov., a novel Ancalomicrobiaceae-affiliated facultatively methylotrophic bacteria that feed on methanotrophs of the genus Methylococcus.</title>
        <authorList>
            <person name="Saltykova V."/>
            <person name="Danilova O.V."/>
            <person name="Oshkin I.Y."/>
            <person name="Belova S.E."/>
            <person name="Pimenov N.V."/>
            <person name="Dedysh S.N."/>
        </authorList>
    </citation>
    <scope>NUCLEOTIDE SEQUENCE</scope>
    <source>
        <strain evidence="2">S20</strain>
    </source>
</reference>
<evidence type="ECO:0000313" key="2">
    <source>
        <dbReference type="EMBL" id="XBY46236.1"/>
    </source>
</evidence>
<gene>
    <name evidence="2" type="ORF">ABS361_08445</name>
</gene>
<proteinExistence type="predicted"/>
<dbReference type="Pfam" id="PF13468">
    <property type="entry name" value="Glyoxalase_3"/>
    <property type="match status" value="1"/>
</dbReference>
<dbReference type="RefSeq" id="WP_407051333.1">
    <property type="nucleotide sequence ID" value="NZ_CP158568.1"/>
</dbReference>
<protein>
    <submittedName>
        <fullName evidence="2">VOC family protein</fullName>
    </submittedName>
</protein>
<accession>A0AAU7XER6</accession>
<dbReference type="SUPFAM" id="SSF54593">
    <property type="entry name" value="Glyoxalase/Bleomycin resistance protein/Dihydroxybiphenyl dioxygenase"/>
    <property type="match status" value="1"/>
</dbReference>
<name>A0AAU7XER6_9HYPH</name>
<dbReference type="AlphaFoldDB" id="A0AAU7XER6"/>